<dbReference type="Proteomes" id="UP000683925">
    <property type="component" value="Unassembled WGS sequence"/>
</dbReference>
<keyword evidence="2" id="KW-0732">Signal</keyword>
<evidence type="ECO:0000256" key="2">
    <source>
        <dbReference type="SAM" id="SignalP"/>
    </source>
</evidence>
<comment type="caution">
    <text evidence="3">The sequence shown here is derived from an EMBL/GenBank/DDBJ whole genome shotgun (WGS) entry which is preliminary data.</text>
</comment>
<organism evidence="3 4">
    <name type="scientific">Paramecium octaurelia</name>
    <dbReference type="NCBI Taxonomy" id="43137"/>
    <lineage>
        <taxon>Eukaryota</taxon>
        <taxon>Sar</taxon>
        <taxon>Alveolata</taxon>
        <taxon>Ciliophora</taxon>
        <taxon>Intramacronucleata</taxon>
        <taxon>Oligohymenophorea</taxon>
        <taxon>Peniculida</taxon>
        <taxon>Parameciidae</taxon>
        <taxon>Paramecium</taxon>
    </lineage>
</organism>
<evidence type="ECO:0000313" key="3">
    <source>
        <dbReference type="EMBL" id="CAD8209016.1"/>
    </source>
</evidence>
<feature type="signal peptide" evidence="2">
    <location>
        <begin position="1"/>
        <end position="20"/>
    </location>
</feature>
<dbReference type="OrthoDB" id="309682at2759"/>
<accession>A0A8S1Y4C9</accession>
<protein>
    <recommendedName>
        <fullName evidence="5">Transmembrane protein</fullName>
    </recommendedName>
</protein>
<dbReference type="OMA" id="FHEYNIV"/>
<evidence type="ECO:0000256" key="1">
    <source>
        <dbReference type="SAM" id="MobiDB-lite"/>
    </source>
</evidence>
<dbReference type="AlphaFoldDB" id="A0A8S1Y4C9"/>
<name>A0A8S1Y4C9_PAROT</name>
<feature type="chain" id="PRO_5035889736" description="Transmembrane protein" evidence="2">
    <location>
        <begin position="21"/>
        <end position="1043"/>
    </location>
</feature>
<feature type="region of interest" description="Disordered" evidence="1">
    <location>
        <begin position="990"/>
        <end position="1012"/>
    </location>
</feature>
<dbReference type="EMBL" id="CAJJDP010000148">
    <property type="protein sequence ID" value="CAD8209016.1"/>
    <property type="molecule type" value="Genomic_DNA"/>
</dbReference>
<gene>
    <name evidence="3" type="ORF">POCTA_138.1.T1460002</name>
</gene>
<reference evidence="3" key="1">
    <citation type="submission" date="2021-01" db="EMBL/GenBank/DDBJ databases">
        <authorList>
            <consortium name="Genoscope - CEA"/>
            <person name="William W."/>
        </authorList>
    </citation>
    <scope>NUCLEOTIDE SEQUENCE</scope>
</reference>
<proteinExistence type="predicted"/>
<sequence length="1043" mass="123435">MKKYVWIQFILVVSFIASQGQICKLKQNFQNLLQIEMSGTYYLFLEDYFVGDGLMYSLNDNDQYFQVNPPLIQGTIYGEPISLIPKPKTVPQQKEFLLLLKVNEGDLDTYEIHSLNKFSKNKRISASEFIVRFNFDRCNQMNSFDIFIIITCLDFEGQQLIYMIFDSDYQLINTFKFDIKYAEQKSKIMSKSAGKYLCTLINNGQEKGNEYVSNYSHLLIFQLETQNLADSKTTINVVLLNQIPTSTDFISNFDIVKEGYLFISFFNLGVQIHKLNEQKSYQLDISIKKRILGIRAQKISYGFHEYNIVYWDEQNLSNFLYEPIQNKIVSWEKKIQTNQINLSLNFVTSVFINDKYIVVSNTYGTSIYPTMINDVNEGRLLYYYPSNSAISYFINIIDYLISIEEGSLVLYMINDPQIKIQISGLSKTIQSFQIRAIANQFDKPRVECPVLNLYFEVQQLFISISQLQTYYDYPSQVWKTTYLSGVYSEAGQSKQFIKIKIDEDKKQVIKQSQLIIKDILEIQPQISQQDQVEIEFDKLHTEYTTPWKSYQCSEVVYMKQQQLYQYQTEFKFKEKFYLITQSYYKLELKECGVNDPQNCEHLLTQNLEISNIIEIFGFNIHDDYAYLAISQILIWNFYENINFYQVRTSNIQIFRFKLNEKNKTVKKYKISHMLHQIKKIDIIDDRIYMLYKFKEQSYIFSSKITEINPTLDILQLSHKVNPSMDYAFNIEFYGYFFYFFTNEVITQNDQVVSIIDCLNVVNIEDGKFEIINTIKYHESGTFSKNLYSLTISLTKSGAYICQYADVKTTFLTRSKFLTMAFTQYKDKHYEKFRSENIAILLQYARQENNPRIKRSSSEKYFYQEVVYLDQNVEIIVYNMRSTKLNHVHYQLKGTFLDVQRHYISSLSQDIFAVHINVDKFQKLNGLSIQFIKHEPLITITYKGDINKQQIQQQQNPLTIPFTLPSENLSYDEYPVFQLIIYNEKIKQENSQQQNNQQQYNQQQNNQQQYNQQQYNSQVSIDEILQRVFDQILQQSEGIYIDTI</sequence>
<keyword evidence="4" id="KW-1185">Reference proteome</keyword>
<evidence type="ECO:0008006" key="5">
    <source>
        <dbReference type="Google" id="ProtNLM"/>
    </source>
</evidence>
<evidence type="ECO:0000313" key="4">
    <source>
        <dbReference type="Proteomes" id="UP000683925"/>
    </source>
</evidence>